<feature type="transmembrane region" description="Helical" evidence="1">
    <location>
        <begin position="6"/>
        <end position="23"/>
    </location>
</feature>
<sequence length="172" mass="19406">MGVGLFGAMFVTLFVWDTFCWFYKSTRLHLGTRGSRHITSSRTYHGTKLDTSFVIRPPEPTNPINLRGVCHDHSTKAAPPSPRWPSRLDELGGGETQRTKFCRPALFGTERTTWSCGIALQERRLVRRCWGWPPRSTGTAPSWGAAFALRPTAQTLRLSSLTRWAGRDIKES</sequence>
<accession>A0ABR1YFZ8</accession>
<dbReference type="EMBL" id="JBBWRZ010000009">
    <property type="protein sequence ID" value="KAK8228965.1"/>
    <property type="molecule type" value="Genomic_DNA"/>
</dbReference>
<dbReference type="Proteomes" id="UP001492380">
    <property type="component" value="Unassembled WGS sequence"/>
</dbReference>
<comment type="caution">
    <text evidence="2">The sequence shown here is derived from an EMBL/GenBank/DDBJ whole genome shotgun (WGS) entry which is preliminary data.</text>
</comment>
<keyword evidence="3" id="KW-1185">Reference proteome</keyword>
<gene>
    <name evidence="2" type="ORF">HDK90DRAFT_342916</name>
</gene>
<proteinExistence type="predicted"/>
<evidence type="ECO:0008006" key="4">
    <source>
        <dbReference type="Google" id="ProtNLM"/>
    </source>
</evidence>
<keyword evidence="1" id="KW-0472">Membrane</keyword>
<keyword evidence="1" id="KW-1133">Transmembrane helix</keyword>
<reference evidence="2 3" key="1">
    <citation type="submission" date="2024-04" db="EMBL/GenBank/DDBJ databases">
        <title>Phyllosticta paracitricarpa is synonymous to the EU quarantine fungus P. citricarpa based on phylogenomic analyses.</title>
        <authorList>
            <consortium name="Lawrence Berkeley National Laboratory"/>
            <person name="Van Ingen-Buijs V.A."/>
            <person name="Van Westerhoven A.C."/>
            <person name="Haridas S."/>
            <person name="Skiadas P."/>
            <person name="Martin F."/>
            <person name="Groenewald J.Z."/>
            <person name="Crous P.W."/>
            <person name="Seidl M.F."/>
        </authorList>
    </citation>
    <scope>NUCLEOTIDE SEQUENCE [LARGE SCALE GENOMIC DNA]</scope>
    <source>
        <strain evidence="2 3">CBS 123374</strain>
    </source>
</reference>
<protein>
    <recommendedName>
        <fullName evidence="4">Secreted protein</fullName>
    </recommendedName>
</protein>
<organism evidence="2 3">
    <name type="scientific">Phyllosticta capitalensis</name>
    <dbReference type="NCBI Taxonomy" id="121624"/>
    <lineage>
        <taxon>Eukaryota</taxon>
        <taxon>Fungi</taxon>
        <taxon>Dikarya</taxon>
        <taxon>Ascomycota</taxon>
        <taxon>Pezizomycotina</taxon>
        <taxon>Dothideomycetes</taxon>
        <taxon>Dothideomycetes incertae sedis</taxon>
        <taxon>Botryosphaeriales</taxon>
        <taxon>Phyllostictaceae</taxon>
        <taxon>Phyllosticta</taxon>
    </lineage>
</organism>
<name>A0ABR1YFZ8_9PEZI</name>
<evidence type="ECO:0000313" key="2">
    <source>
        <dbReference type="EMBL" id="KAK8228965.1"/>
    </source>
</evidence>
<keyword evidence="1" id="KW-0812">Transmembrane</keyword>
<evidence type="ECO:0000313" key="3">
    <source>
        <dbReference type="Proteomes" id="UP001492380"/>
    </source>
</evidence>
<evidence type="ECO:0000256" key="1">
    <source>
        <dbReference type="SAM" id="Phobius"/>
    </source>
</evidence>